<feature type="domain" description="NAD-dependent epimerase/dehydratase" evidence="2">
    <location>
        <begin position="8"/>
        <end position="181"/>
    </location>
</feature>
<dbReference type="InterPro" id="IPR036291">
    <property type="entry name" value="NAD(P)-bd_dom_sf"/>
</dbReference>
<reference evidence="3" key="1">
    <citation type="submission" date="2022-11" db="EMBL/GenBank/DDBJ databases">
        <authorList>
            <person name="Petersen C."/>
        </authorList>
    </citation>
    <scope>NUCLEOTIDE SEQUENCE</scope>
    <source>
        <strain evidence="3">IBT 30069</strain>
    </source>
</reference>
<keyword evidence="4" id="KW-1185">Reference proteome</keyword>
<evidence type="ECO:0000313" key="3">
    <source>
        <dbReference type="EMBL" id="KAJ5106272.1"/>
    </source>
</evidence>
<sequence length="336" mass="37536">MSMYDFDVLVTGSAGHLGHALMLVLPSLGYKPLGIDILPSTTTTFVGSFADRSFVSHILANNLKIKHVIHAGGLHKPHVISHTKEDFVNTNIVGTMVLVDEVSKRNRDINFVLVSTTSAFGSVLSPVEGEPAMWVDENLTPAPKNIYGVSKIAAEDICYLFHQQTGIPVVVLRVSRFFPQPDDDEMKRNVMCNDNLKVLELGYRRVDIYDVVQSCVAAAEKAQDIRWGRYVISAPTPFSKDDSTLRRLNTDAEGLLKDIMPRCSEVFDKKGWKSLNLIDRVYDSSKAQKELGWKPEFTLEAALDRIERGEDWRSGLAIMVGRRGYHSVSTAFYTAR</sequence>
<dbReference type="Gene3D" id="3.40.50.720">
    <property type="entry name" value="NAD(P)-binding Rossmann-like Domain"/>
    <property type="match status" value="1"/>
</dbReference>
<evidence type="ECO:0000259" key="2">
    <source>
        <dbReference type="Pfam" id="PF01370"/>
    </source>
</evidence>
<dbReference type="Pfam" id="PF01370">
    <property type="entry name" value="Epimerase"/>
    <property type="match status" value="1"/>
</dbReference>
<evidence type="ECO:0000313" key="4">
    <source>
        <dbReference type="Proteomes" id="UP001149165"/>
    </source>
</evidence>
<dbReference type="OrthoDB" id="202470at2759"/>
<accession>A0A9W9FTX7</accession>
<dbReference type="CDD" id="cd08946">
    <property type="entry name" value="SDR_e"/>
    <property type="match status" value="1"/>
</dbReference>
<reference evidence="3" key="2">
    <citation type="journal article" date="2023" name="IMA Fungus">
        <title>Comparative genomic study of the Penicillium genus elucidates a diverse pangenome and 15 lateral gene transfer events.</title>
        <authorList>
            <person name="Petersen C."/>
            <person name="Sorensen T."/>
            <person name="Nielsen M.R."/>
            <person name="Sondergaard T.E."/>
            <person name="Sorensen J.L."/>
            <person name="Fitzpatrick D.A."/>
            <person name="Frisvad J.C."/>
            <person name="Nielsen K.L."/>
        </authorList>
    </citation>
    <scope>NUCLEOTIDE SEQUENCE</scope>
    <source>
        <strain evidence="3">IBT 30069</strain>
    </source>
</reference>
<protein>
    <recommendedName>
        <fullName evidence="2">NAD-dependent epimerase/dehydratase domain-containing protein</fullName>
    </recommendedName>
</protein>
<dbReference type="Proteomes" id="UP001149165">
    <property type="component" value="Unassembled WGS sequence"/>
</dbReference>
<dbReference type="PANTHER" id="PTHR43000">
    <property type="entry name" value="DTDP-D-GLUCOSE 4,6-DEHYDRATASE-RELATED"/>
    <property type="match status" value="1"/>
</dbReference>
<organism evidence="3 4">
    <name type="scientific">Penicillium angulare</name>
    <dbReference type="NCBI Taxonomy" id="116970"/>
    <lineage>
        <taxon>Eukaryota</taxon>
        <taxon>Fungi</taxon>
        <taxon>Dikarya</taxon>
        <taxon>Ascomycota</taxon>
        <taxon>Pezizomycotina</taxon>
        <taxon>Eurotiomycetes</taxon>
        <taxon>Eurotiomycetidae</taxon>
        <taxon>Eurotiales</taxon>
        <taxon>Aspergillaceae</taxon>
        <taxon>Penicillium</taxon>
    </lineage>
</organism>
<comment type="caution">
    <text evidence="3">The sequence shown here is derived from an EMBL/GenBank/DDBJ whole genome shotgun (WGS) entry which is preliminary data.</text>
</comment>
<proteinExistence type="inferred from homology"/>
<dbReference type="AlphaFoldDB" id="A0A9W9FTX7"/>
<dbReference type="EMBL" id="JAPQKH010000003">
    <property type="protein sequence ID" value="KAJ5106272.1"/>
    <property type="molecule type" value="Genomic_DNA"/>
</dbReference>
<name>A0A9W9FTX7_9EURO</name>
<evidence type="ECO:0000256" key="1">
    <source>
        <dbReference type="ARBA" id="ARBA00007637"/>
    </source>
</evidence>
<comment type="similarity">
    <text evidence="1">Belongs to the NAD(P)-dependent epimerase/dehydratase family.</text>
</comment>
<gene>
    <name evidence="3" type="ORF">N7456_002947</name>
</gene>
<dbReference type="SUPFAM" id="SSF51735">
    <property type="entry name" value="NAD(P)-binding Rossmann-fold domains"/>
    <property type="match status" value="1"/>
</dbReference>
<dbReference type="InterPro" id="IPR001509">
    <property type="entry name" value="Epimerase_deHydtase"/>
</dbReference>